<evidence type="ECO:0000256" key="2">
    <source>
        <dbReference type="ARBA" id="ARBA00022692"/>
    </source>
</evidence>
<protein>
    <recommendedName>
        <fullName evidence="8">Steroid 5-alpha reductase C-terminal domain-containing protein</fullName>
    </recommendedName>
</protein>
<dbReference type="Pfam" id="PF04191">
    <property type="entry name" value="PEMT"/>
    <property type="match status" value="1"/>
</dbReference>
<dbReference type="Gene3D" id="1.20.120.1630">
    <property type="match status" value="1"/>
</dbReference>
<keyword evidence="4 5" id="KW-0472">Membrane</keyword>
<evidence type="ECO:0008006" key="8">
    <source>
        <dbReference type="Google" id="ProtNLM"/>
    </source>
</evidence>
<dbReference type="Proteomes" id="UP001139353">
    <property type="component" value="Unassembled WGS sequence"/>
</dbReference>
<organism evidence="6 7">
    <name type="scientific">Scleromatobacter humisilvae</name>
    <dbReference type="NCBI Taxonomy" id="2897159"/>
    <lineage>
        <taxon>Bacteria</taxon>
        <taxon>Pseudomonadati</taxon>
        <taxon>Pseudomonadota</taxon>
        <taxon>Betaproteobacteria</taxon>
        <taxon>Burkholderiales</taxon>
        <taxon>Sphaerotilaceae</taxon>
        <taxon>Scleromatobacter</taxon>
    </lineage>
</organism>
<keyword evidence="3 5" id="KW-1133">Transmembrane helix</keyword>
<feature type="transmembrane region" description="Helical" evidence="5">
    <location>
        <begin position="119"/>
        <end position="135"/>
    </location>
</feature>
<feature type="transmembrane region" description="Helical" evidence="5">
    <location>
        <begin position="67"/>
        <end position="86"/>
    </location>
</feature>
<keyword evidence="2 5" id="KW-0812">Transmembrane</keyword>
<keyword evidence="7" id="KW-1185">Reference proteome</keyword>
<dbReference type="GO" id="GO:0012505">
    <property type="term" value="C:endomembrane system"/>
    <property type="evidence" value="ECO:0007669"/>
    <property type="project" value="UniProtKB-SubCell"/>
</dbReference>
<feature type="transmembrane region" description="Helical" evidence="5">
    <location>
        <begin position="6"/>
        <end position="28"/>
    </location>
</feature>
<comment type="caution">
    <text evidence="6">The sequence shown here is derived from an EMBL/GenBank/DDBJ whole genome shotgun (WGS) entry which is preliminary data.</text>
</comment>
<proteinExistence type="predicted"/>
<accession>A0A9X2C1S5</accession>
<dbReference type="RefSeq" id="WP_275685194.1">
    <property type="nucleotide sequence ID" value="NZ_JAJLJH010000012.1"/>
</dbReference>
<evidence type="ECO:0000256" key="4">
    <source>
        <dbReference type="ARBA" id="ARBA00023136"/>
    </source>
</evidence>
<sequence length="202" mass="21514">MSWPALIASIVLTILLAAPFQWFLGAGARTFIRREPSPGAAWGQASFLSGIMAVAWVGLFGGLAPGATTGAALLLAAAAVALYEWARRTAGPQRLFIGLSGQAPAALLESGPYRWFRHPFYLSYLLAFAAVAVALHSRLGGAVALANTILFVVMALHDEHTLARSPLAPAYARYRRRVGVILLLPWHARSAKNDRGSPSARA</sequence>
<evidence type="ECO:0000256" key="1">
    <source>
        <dbReference type="ARBA" id="ARBA00004127"/>
    </source>
</evidence>
<evidence type="ECO:0000256" key="5">
    <source>
        <dbReference type="SAM" id="Phobius"/>
    </source>
</evidence>
<reference evidence="6" key="1">
    <citation type="submission" date="2021-11" db="EMBL/GenBank/DDBJ databases">
        <title>BS-T2-15 a new species belonging to the Comamonadaceae family isolated from the soil of a French oak forest.</title>
        <authorList>
            <person name="Mieszkin S."/>
            <person name="Alain K."/>
        </authorList>
    </citation>
    <scope>NUCLEOTIDE SEQUENCE</scope>
    <source>
        <strain evidence="6">BS-T2-15</strain>
    </source>
</reference>
<feature type="transmembrane region" description="Helical" evidence="5">
    <location>
        <begin position="40"/>
        <end position="61"/>
    </location>
</feature>
<evidence type="ECO:0000313" key="7">
    <source>
        <dbReference type="Proteomes" id="UP001139353"/>
    </source>
</evidence>
<evidence type="ECO:0000256" key="3">
    <source>
        <dbReference type="ARBA" id="ARBA00022989"/>
    </source>
</evidence>
<dbReference type="EMBL" id="JAJLJH010000012">
    <property type="protein sequence ID" value="MCK9689148.1"/>
    <property type="molecule type" value="Genomic_DNA"/>
</dbReference>
<evidence type="ECO:0000313" key="6">
    <source>
        <dbReference type="EMBL" id="MCK9689148.1"/>
    </source>
</evidence>
<dbReference type="InterPro" id="IPR007318">
    <property type="entry name" value="Phopholipid_MeTrfase"/>
</dbReference>
<comment type="subcellular location">
    <subcellularLocation>
        <location evidence="1">Endomembrane system</location>
        <topology evidence="1">Multi-pass membrane protein</topology>
    </subcellularLocation>
</comment>
<gene>
    <name evidence="6" type="ORF">LPC04_25815</name>
</gene>
<dbReference type="AlphaFoldDB" id="A0A9X2C1S5"/>
<name>A0A9X2C1S5_9BURK</name>